<evidence type="ECO:0000256" key="10">
    <source>
        <dbReference type="HAMAP-Rule" id="MF_01615"/>
    </source>
</evidence>
<accession>A0A418V4K6</accession>
<dbReference type="SUPFAM" id="SSF52317">
    <property type="entry name" value="Class I glutamine amidotransferase-like"/>
    <property type="match status" value="1"/>
</dbReference>
<comment type="caution">
    <text evidence="13">The sequence shown here is derived from an EMBL/GenBank/DDBJ whole genome shotgun (WGS) entry which is preliminary data.</text>
</comment>
<dbReference type="EC" id="3.5.1.2" evidence="10"/>
<evidence type="ECO:0000256" key="11">
    <source>
        <dbReference type="PIRSR" id="PIRSR005639-1"/>
    </source>
</evidence>
<comment type="function">
    <text evidence="8 10">Catalyzes the hydrolysis of glutamine to glutamate and ammonia as part of the biosynthesis of pyridoxal 5'-phosphate. The resulting ammonia molecule is channeled to the active site of PdxS.</text>
</comment>
<organism evidence="13 14">
    <name type="scientific">Deinococcus cavernae</name>
    <dbReference type="NCBI Taxonomy" id="2320857"/>
    <lineage>
        <taxon>Bacteria</taxon>
        <taxon>Thermotogati</taxon>
        <taxon>Deinococcota</taxon>
        <taxon>Deinococci</taxon>
        <taxon>Deinococcales</taxon>
        <taxon>Deinococcaceae</taxon>
        <taxon>Deinococcus</taxon>
    </lineage>
</organism>
<dbReference type="HAMAP" id="MF_01615">
    <property type="entry name" value="PdxT"/>
    <property type="match status" value="1"/>
</dbReference>
<dbReference type="EMBL" id="QYUJ01000014">
    <property type="protein sequence ID" value="RJF71051.1"/>
    <property type="molecule type" value="Genomic_DNA"/>
</dbReference>
<dbReference type="InterPro" id="IPR021196">
    <property type="entry name" value="PdxT/SNO_CS"/>
</dbReference>
<comment type="catalytic activity">
    <reaction evidence="7 10">
        <text>L-glutamine + H2O = L-glutamate + NH4(+)</text>
        <dbReference type="Rhea" id="RHEA:15889"/>
        <dbReference type="ChEBI" id="CHEBI:15377"/>
        <dbReference type="ChEBI" id="CHEBI:28938"/>
        <dbReference type="ChEBI" id="CHEBI:29985"/>
        <dbReference type="ChEBI" id="CHEBI:58359"/>
        <dbReference type="EC" id="3.5.1.2"/>
    </reaction>
</comment>
<dbReference type="Proteomes" id="UP000286287">
    <property type="component" value="Unassembled WGS sequence"/>
</dbReference>
<dbReference type="PANTHER" id="PTHR31559">
    <property type="entry name" value="PYRIDOXAL 5'-PHOSPHATE SYNTHASE SUBUNIT SNO"/>
    <property type="match status" value="1"/>
</dbReference>
<dbReference type="EC" id="4.3.3.6" evidence="10"/>
<comment type="catalytic activity">
    <reaction evidence="6 10">
        <text>aldehydo-D-ribose 5-phosphate + D-glyceraldehyde 3-phosphate + L-glutamine = pyridoxal 5'-phosphate + L-glutamate + phosphate + 3 H2O + H(+)</text>
        <dbReference type="Rhea" id="RHEA:31507"/>
        <dbReference type="ChEBI" id="CHEBI:15377"/>
        <dbReference type="ChEBI" id="CHEBI:15378"/>
        <dbReference type="ChEBI" id="CHEBI:29985"/>
        <dbReference type="ChEBI" id="CHEBI:43474"/>
        <dbReference type="ChEBI" id="CHEBI:58273"/>
        <dbReference type="ChEBI" id="CHEBI:58359"/>
        <dbReference type="ChEBI" id="CHEBI:59776"/>
        <dbReference type="ChEBI" id="CHEBI:597326"/>
        <dbReference type="EC" id="4.3.3.6"/>
    </reaction>
</comment>
<dbReference type="GO" id="GO:0008614">
    <property type="term" value="P:pyridoxine metabolic process"/>
    <property type="evidence" value="ECO:0007669"/>
    <property type="project" value="TreeGrafter"/>
</dbReference>
<evidence type="ECO:0000313" key="13">
    <source>
        <dbReference type="EMBL" id="RJF71051.1"/>
    </source>
</evidence>
<evidence type="ECO:0000313" key="14">
    <source>
        <dbReference type="Proteomes" id="UP000286287"/>
    </source>
</evidence>
<sequence>MTEIGVLALQGAFREHVQMLRSLGAETREVRLAGELDGLDGLILPGGESTTMCRLMTDFDLWEPVRAFHTSGGALWGTCAGAILLANTVEGVSPHLGAQPSLAVLDVTIQRNAFGRQVDSFVTDISVKGLEGCFPAVFIRAPVFTRVGPDVEVLAEWEGQTVLVRQGRVLASSFHPELSEDARLHAVFVEFCSEKQKTHFPV</sequence>
<feature type="binding site" evidence="10 12">
    <location>
        <begin position="47"/>
        <end position="49"/>
    </location>
    <ligand>
        <name>L-glutamine</name>
        <dbReference type="ChEBI" id="CHEBI:58359"/>
    </ligand>
</feature>
<dbReference type="GO" id="GO:0005829">
    <property type="term" value="C:cytosol"/>
    <property type="evidence" value="ECO:0007669"/>
    <property type="project" value="TreeGrafter"/>
</dbReference>
<dbReference type="NCBIfam" id="TIGR03800">
    <property type="entry name" value="PLP_synth_Pdx2"/>
    <property type="match status" value="1"/>
</dbReference>
<dbReference type="UniPathway" id="UPA00245"/>
<dbReference type="GO" id="GO:0004359">
    <property type="term" value="F:glutaminase activity"/>
    <property type="evidence" value="ECO:0007669"/>
    <property type="project" value="UniProtKB-UniRule"/>
</dbReference>
<evidence type="ECO:0000256" key="2">
    <source>
        <dbReference type="ARBA" id="ARBA00022801"/>
    </source>
</evidence>
<dbReference type="PROSITE" id="PS51273">
    <property type="entry name" value="GATASE_TYPE_1"/>
    <property type="match status" value="1"/>
</dbReference>
<dbReference type="PROSITE" id="PS01236">
    <property type="entry name" value="PDXT_SNO_1"/>
    <property type="match status" value="1"/>
</dbReference>
<keyword evidence="4 10" id="KW-0315">Glutamine amidotransferase</keyword>
<dbReference type="FunFam" id="3.40.50.880:FF:000010">
    <property type="entry name" value="uncharacterized protein LOC100176842 isoform X2"/>
    <property type="match status" value="1"/>
</dbReference>
<evidence type="ECO:0000256" key="8">
    <source>
        <dbReference type="ARBA" id="ARBA00054599"/>
    </source>
</evidence>
<dbReference type="CDD" id="cd01749">
    <property type="entry name" value="GATase1_PB"/>
    <property type="match status" value="1"/>
</dbReference>
<evidence type="ECO:0000256" key="5">
    <source>
        <dbReference type="ARBA" id="ARBA00023239"/>
    </source>
</evidence>
<evidence type="ECO:0000256" key="9">
    <source>
        <dbReference type="ARBA" id="ARBA00064749"/>
    </source>
</evidence>
<dbReference type="InterPro" id="IPR029062">
    <property type="entry name" value="Class_I_gatase-like"/>
</dbReference>
<gene>
    <name evidence="10 13" type="primary">pdxT</name>
    <name evidence="13" type="ORF">D3875_05095</name>
</gene>
<feature type="active site" description="Charge relay system" evidence="10 11">
    <location>
        <position position="177"/>
    </location>
</feature>
<comment type="pathway">
    <text evidence="10">Cofactor biosynthesis; pyridoxal 5'-phosphate biosynthesis.</text>
</comment>
<protein>
    <recommendedName>
        <fullName evidence="10">Pyridoxal 5'-phosphate synthase subunit PdxT</fullName>
        <ecNumber evidence="10">4.3.3.6</ecNumber>
    </recommendedName>
    <alternativeName>
        <fullName evidence="10">Pdx2</fullName>
    </alternativeName>
    <alternativeName>
        <fullName evidence="10">Pyridoxal 5'-phosphate synthase glutaminase subunit</fullName>
        <ecNumber evidence="10">3.5.1.2</ecNumber>
    </alternativeName>
</protein>
<evidence type="ECO:0000256" key="12">
    <source>
        <dbReference type="PIRSR" id="PIRSR005639-2"/>
    </source>
</evidence>
<feature type="binding site" evidence="10 12">
    <location>
        <position position="111"/>
    </location>
    <ligand>
        <name>L-glutamine</name>
        <dbReference type="ChEBI" id="CHEBI:58359"/>
    </ligand>
</feature>
<dbReference type="Gene3D" id="3.40.50.880">
    <property type="match status" value="1"/>
</dbReference>
<dbReference type="RefSeq" id="WP_119761779.1">
    <property type="nucleotide sequence ID" value="NZ_QYUJ01000014.1"/>
</dbReference>
<keyword evidence="5 10" id="KW-0456">Lyase</keyword>
<evidence type="ECO:0000256" key="1">
    <source>
        <dbReference type="ARBA" id="ARBA00008345"/>
    </source>
</evidence>
<evidence type="ECO:0000256" key="7">
    <source>
        <dbReference type="ARBA" id="ARBA00049534"/>
    </source>
</evidence>
<evidence type="ECO:0000256" key="3">
    <source>
        <dbReference type="ARBA" id="ARBA00022898"/>
    </source>
</evidence>
<comment type="subunit">
    <text evidence="9 10">In the presence of PdxS, forms a dodecamer of heterodimers. Only shows activity in the heterodimer.</text>
</comment>
<dbReference type="GO" id="GO:0036381">
    <property type="term" value="F:pyridoxal 5'-phosphate synthase (glutamine hydrolysing) activity"/>
    <property type="evidence" value="ECO:0007669"/>
    <property type="project" value="UniProtKB-UniRule"/>
</dbReference>
<proteinExistence type="inferred from homology"/>
<dbReference type="PANTHER" id="PTHR31559:SF0">
    <property type="entry name" value="PYRIDOXAL 5'-PHOSPHATE SYNTHASE SUBUNIT SNO1-RELATED"/>
    <property type="match status" value="1"/>
</dbReference>
<feature type="active site" description="Charge relay system" evidence="10 11">
    <location>
        <position position="175"/>
    </location>
</feature>
<dbReference type="AlphaFoldDB" id="A0A418V4K6"/>
<dbReference type="OrthoDB" id="9810320at2"/>
<evidence type="ECO:0000256" key="4">
    <source>
        <dbReference type="ARBA" id="ARBA00022962"/>
    </source>
</evidence>
<dbReference type="PROSITE" id="PS51130">
    <property type="entry name" value="PDXT_SNO_2"/>
    <property type="match status" value="1"/>
</dbReference>
<evidence type="ECO:0000256" key="6">
    <source>
        <dbReference type="ARBA" id="ARBA00047992"/>
    </source>
</evidence>
<feature type="binding site" evidence="10 12">
    <location>
        <begin position="139"/>
        <end position="140"/>
    </location>
    <ligand>
        <name>L-glutamine</name>
        <dbReference type="ChEBI" id="CHEBI:58359"/>
    </ligand>
</feature>
<dbReference type="GO" id="GO:0042823">
    <property type="term" value="P:pyridoxal phosphate biosynthetic process"/>
    <property type="evidence" value="ECO:0007669"/>
    <property type="project" value="UniProtKB-UniRule"/>
</dbReference>
<dbReference type="PIRSF" id="PIRSF005639">
    <property type="entry name" value="Glut_amidoT_SNO"/>
    <property type="match status" value="1"/>
</dbReference>
<feature type="active site" description="Nucleophile" evidence="10 11">
    <location>
        <position position="79"/>
    </location>
</feature>
<keyword evidence="14" id="KW-1185">Reference proteome</keyword>
<dbReference type="GO" id="GO:0006543">
    <property type="term" value="P:L-glutamine catabolic process"/>
    <property type="evidence" value="ECO:0007669"/>
    <property type="project" value="UniProtKB-UniRule"/>
</dbReference>
<comment type="similarity">
    <text evidence="1 10">Belongs to the glutaminase PdxT/SNO family.</text>
</comment>
<reference evidence="13 14" key="1">
    <citation type="submission" date="2018-09" db="EMBL/GenBank/DDBJ databases">
        <authorList>
            <person name="Zhu H."/>
        </authorList>
    </citation>
    <scope>NUCLEOTIDE SEQUENCE [LARGE SCALE GENOMIC DNA]</scope>
    <source>
        <strain evidence="13 14">K2S05-167</strain>
    </source>
</reference>
<keyword evidence="3 10" id="KW-0663">Pyridoxal phosphate</keyword>
<keyword evidence="2 10" id="KW-0378">Hydrolase</keyword>
<dbReference type="Pfam" id="PF01174">
    <property type="entry name" value="SNO"/>
    <property type="match status" value="1"/>
</dbReference>
<dbReference type="InterPro" id="IPR002161">
    <property type="entry name" value="PdxT/SNO"/>
</dbReference>
<name>A0A418V4K6_9DEIO</name>
<dbReference type="GO" id="GO:1903600">
    <property type="term" value="C:glutaminase complex"/>
    <property type="evidence" value="ECO:0007669"/>
    <property type="project" value="TreeGrafter"/>
</dbReference>